<evidence type="ECO:0000313" key="1">
    <source>
        <dbReference type="EMBL" id="KKL50392.1"/>
    </source>
</evidence>
<comment type="caution">
    <text evidence="1">The sequence shown here is derived from an EMBL/GenBank/DDBJ whole genome shotgun (WGS) entry which is preliminary data.</text>
</comment>
<gene>
    <name evidence="1" type="ORF">LCGC14_2305980</name>
</gene>
<dbReference type="EMBL" id="LAZR01032616">
    <property type="protein sequence ID" value="KKL50392.1"/>
    <property type="molecule type" value="Genomic_DNA"/>
</dbReference>
<organism evidence="1">
    <name type="scientific">marine sediment metagenome</name>
    <dbReference type="NCBI Taxonomy" id="412755"/>
    <lineage>
        <taxon>unclassified sequences</taxon>
        <taxon>metagenomes</taxon>
        <taxon>ecological metagenomes</taxon>
    </lineage>
</organism>
<sequence>MKLSDDIREHANEYENDGYCKVDVNRLDDWADKVIQLKADNVALKEQNIMENKIKEQ</sequence>
<feature type="non-terminal residue" evidence="1">
    <location>
        <position position="57"/>
    </location>
</feature>
<reference evidence="1" key="1">
    <citation type="journal article" date="2015" name="Nature">
        <title>Complex archaea that bridge the gap between prokaryotes and eukaryotes.</title>
        <authorList>
            <person name="Spang A."/>
            <person name="Saw J.H."/>
            <person name="Jorgensen S.L."/>
            <person name="Zaremba-Niedzwiedzka K."/>
            <person name="Martijn J."/>
            <person name="Lind A.E."/>
            <person name="van Eijk R."/>
            <person name="Schleper C."/>
            <person name="Guy L."/>
            <person name="Ettema T.J."/>
        </authorList>
    </citation>
    <scope>NUCLEOTIDE SEQUENCE</scope>
</reference>
<protein>
    <submittedName>
        <fullName evidence="1">Uncharacterized protein</fullName>
    </submittedName>
</protein>
<proteinExistence type="predicted"/>
<name>A0A0F9FH15_9ZZZZ</name>
<accession>A0A0F9FH15</accession>
<dbReference type="AlphaFoldDB" id="A0A0F9FH15"/>